<gene>
    <name evidence="2" type="ORF">ASPBRDRAFT_36330</name>
</gene>
<accession>A0A1L9UZJ2</accession>
<name>A0A1L9UZJ2_ASPBC</name>
<protein>
    <submittedName>
        <fullName evidence="2">Uncharacterized protein</fullName>
    </submittedName>
</protein>
<sequence>MKAKSAHPQQDYSYPLSGLATGAVMSVASIVSRYSTSDRNRLRLVVMFFVRMDNLPLEFWLSVPRIAGYRYQRHMVRVGSF</sequence>
<evidence type="ECO:0000256" key="1">
    <source>
        <dbReference type="SAM" id="Phobius"/>
    </source>
</evidence>
<dbReference type="AlphaFoldDB" id="A0A1L9UZJ2"/>
<reference evidence="3" key="1">
    <citation type="journal article" date="2017" name="Genome Biol.">
        <title>Comparative genomics reveals high biological diversity and specific adaptations in the industrially and medically important fungal genus Aspergillus.</title>
        <authorList>
            <person name="de Vries R.P."/>
            <person name="Riley R."/>
            <person name="Wiebenga A."/>
            <person name="Aguilar-Osorio G."/>
            <person name="Amillis S."/>
            <person name="Uchima C.A."/>
            <person name="Anderluh G."/>
            <person name="Asadollahi M."/>
            <person name="Askin M."/>
            <person name="Barry K."/>
            <person name="Battaglia E."/>
            <person name="Bayram O."/>
            <person name="Benocci T."/>
            <person name="Braus-Stromeyer S.A."/>
            <person name="Caldana C."/>
            <person name="Canovas D."/>
            <person name="Cerqueira G.C."/>
            <person name="Chen F."/>
            <person name="Chen W."/>
            <person name="Choi C."/>
            <person name="Clum A."/>
            <person name="Dos Santos R.A."/>
            <person name="Damasio A.R."/>
            <person name="Diallinas G."/>
            <person name="Emri T."/>
            <person name="Fekete E."/>
            <person name="Flipphi M."/>
            <person name="Freyberg S."/>
            <person name="Gallo A."/>
            <person name="Gournas C."/>
            <person name="Habgood R."/>
            <person name="Hainaut M."/>
            <person name="Harispe M.L."/>
            <person name="Henrissat B."/>
            <person name="Hilden K.S."/>
            <person name="Hope R."/>
            <person name="Hossain A."/>
            <person name="Karabika E."/>
            <person name="Karaffa L."/>
            <person name="Karanyi Z."/>
            <person name="Krasevec N."/>
            <person name="Kuo A."/>
            <person name="Kusch H."/>
            <person name="LaButti K."/>
            <person name="Lagendijk E.L."/>
            <person name="Lapidus A."/>
            <person name="Levasseur A."/>
            <person name="Lindquist E."/>
            <person name="Lipzen A."/>
            <person name="Logrieco A.F."/>
            <person name="MacCabe A."/>
            <person name="Maekelae M.R."/>
            <person name="Malavazi I."/>
            <person name="Melin P."/>
            <person name="Meyer V."/>
            <person name="Mielnichuk N."/>
            <person name="Miskei M."/>
            <person name="Molnar A.P."/>
            <person name="Mule G."/>
            <person name="Ngan C.Y."/>
            <person name="Orejas M."/>
            <person name="Orosz E."/>
            <person name="Ouedraogo J.P."/>
            <person name="Overkamp K.M."/>
            <person name="Park H.-S."/>
            <person name="Perrone G."/>
            <person name="Piumi F."/>
            <person name="Punt P.J."/>
            <person name="Ram A.F."/>
            <person name="Ramon A."/>
            <person name="Rauscher S."/>
            <person name="Record E."/>
            <person name="Riano-Pachon D.M."/>
            <person name="Robert V."/>
            <person name="Roehrig J."/>
            <person name="Ruller R."/>
            <person name="Salamov A."/>
            <person name="Salih N.S."/>
            <person name="Samson R.A."/>
            <person name="Sandor E."/>
            <person name="Sanguinetti M."/>
            <person name="Schuetze T."/>
            <person name="Sepcic K."/>
            <person name="Shelest E."/>
            <person name="Sherlock G."/>
            <person name="Sophianopoulou V."/>
            <person name="Squina F.M."/>
            <person name="Sun H."/>
            <person name="Susca A."/>
            <person name="Todd R.B."/>
            <person name="Tsang A."/>
            <person name="Unkles S.E."/>
            <person name="van de Wiele N."/>
            <person name="van Rossen-Uffink D."/>
            <person name="Oliveira J.V."/>
            <person name="Vesth T.C."/>
            <person name="Visser J."/>
            <person name="Yu J.-H."/>
            <person name="Zhou M."/>
            <person name="Andersen M.R."/>
            <person name="Archer D.B."/>
            <person name="Baker S.E."/>
            <person name="Benoit I."/>
            <person name="Brakhage A.A."/>
            <person name="Braus G.H."/>
            <person name="Fischer R."/>
            <person name="Frisvad J.C."/>
            <person name="Goldman G.H."/>
            <person name="Houbraken J."/>
            <person name="Oakley B."/>
            <person name="Pocsi I."/>
            <person name="Scazzocchio C."/>
            <person name="Seiboth B."/>
            <person name="vanKuyk P.A."/>
            <person name="Wortman J."/>
            <person name="Dyer P.S."/>
            <person name="Grigoriev I.V."/>
        </authorList>
    </citation>
    <scope>NUCLEOTIDE SEQUENCE [LARGE SCALE GENOMIC DNA]</scope>
    <source>
        <strain evidence="3">CBS 101740 / IMI 381727 / IBT 21946</strain>
    </source>
</reference>
<dbReference type="Proteomes" id="UP000184499">
    <property type="component" value="Unassembled WGS sequence"/>
</dbReference>
<keyword evidence="1" id="KW-0812">Transmembrane</keyword>
<dbReference type="EMBL" id="KV878679">
    <property type="protein sequence ID" value="OJJ77134.1"/>
    <property type="molecule type" value="Genomic_DNA"/>
</dbReference>
<dbReference type="VEuPathDB" id="FungiDB:ASPBRDRAFT_36330"/>
<evidence type="ECO:0000313" key="3">
    <source>
        <dbReference type="Proteomes" id="UP000184499"/>
    </source>
</evidence>
<feature type="transmembrane region" description="Helical" evidence="1">
    <location>
        <begin position="12"/>
        <end position="34"/>
    </location>
</feature>
<organism evidence="2 3">
    <name type="scientific">Aspergillus brasiliensis (strain CBS 101740 / IMI 381727 / IBT 21946)</name>
    <dbReference type="NCBI Taxonomy" id="767769"/>
    <lineage>
        <taxon>Eukaryota</taxon>
        <taxon>Fungi</taxon>
        <taxon>Dikarya</taxon>
        <taxon>Ascomycota</taxon>
        <taxon>Pezizomycotina</taxon>
        <taxon>Eurotiomycetes</taxon>
        <taxon>Eurotiomycetidae</taxon>
        <taxon>Eurotiales</taxon>
        <taxon>Aspergillaceae</taxon>
        <taxon>Aspergillus</taxon>
        <taxon>Aspergillus subgen. Circumdati</taxon>
    </lineage>
</organism>
<proteinExistence type="predicted"/>
<keyword evidence="1" id="KW-0472">Membrane</keyword>
<evidence type="ECO:0000313" key="2">
    <source>
        <dbReference type="EMBL" id="OJJ77134.1"/>
    </source>
</evidence>
<dbReference type="RefSeq" id="XP_067484381.1">
    <property type="nucleotide sequence ID" value="XM_067623482.1"/>
</dbReference>
<keyword evidence="1" id="KW-1133">Transmembrane helix</keyword>
<keyword evidence="3" id="KW-1185">Reference proteome</keyword>
<dbReference type="GeneID" id="93575970"/>